<evidence type="ECO:0000313" key="4">
    <source>
        <dbReference type="Proteomes" id="UP000005801"/>
    </source>
</evidence>
<dbReference type="eggNOG" id="COG0667">
    <property type="taxonomic scope" value="Bacteria"/>
</dbReference>
<dbReference type="PANTHER" id="PTHR43312:SF1">
    <property type="entry name" value="NADP-DEPENDENT OXIDOREDUCTASE DOMAIN-CONTAINING PROTEIN"/>
    <property type="match status" value="1"/>
</dbReference>
<dbReference type="Pfam" id="PF00248">
    <property type="entry name" value="Aldo_ket_red"/>
    <property type="match status" value="1"/>
</dbReference>
<dbReference type="EMBL" id="ABCS01000009">
    <property type="protein sequence ID" value="EDM80638.1"/>
    <property type="molecule type" value="Genomic_DNA"/>
</dbReference>
<dbReference type="SMART" id="SM00567">
    <property type="entry name" value="EZ_HEAT"/>
    <property type="match status" value="5"/>
</dbReference>
<dbReference type="InterPro" id="IPR004155">
    <property type="entry name" value="PBS_lyase_HEAT"/>
</dbReference>
<dbReference type="SUPFAM" id="SSF48371">
    <property type="entry name" value="ARM repeat"/>
    <property type="match status" value="2"/>
</dbReference>
<feature type="domain" description="NADP-dependent oxidoreductase" evidence="2">
    <location>
        <begin position="781"/>
        <end position="894"/>
    </location>
</feature>
<dbReference type="AlphaFoldDB" id="A6G0J2"/>
<evidence type="ECO:0000259" key="2">
    <source>
        <dbReference type="Pfam" id="PF00248"/>
    </source>
</evidence>
<dbReference type="STRING" id="391625.PPSIR1_37134"/>
<comment type="caution">
    <text evidence="3">The sequence shown here is derived from an EMBL/GenBank/DDBJ whole genome shotgun (WGS) entry which is preliminary data.</text>
</comment>
<organism evidence="3 4">
    <name type="scientific">Plesiocystis pacifica SIR-1</name>
    <dbReference type="NCBI Taxonomy" id="391625"/>
    <lineage>
        <taxon>Bacteria</taxon>
        <taxon>Pseudomonadati</taxon>
        <taxon>Myxococcota</taxon>
        <taxon>Polyangia</taxon>
        <taxon>Nannocystales</taxon>
        <taxon>Nannocystaceae</taxon>
        <taxon>Plesiocystis</taxon>
    </lineage>
</organism>
<evidence type="ECO:0000313" key="3">
    <source>
        <dbReference type="EMBL" id="EDM80638.1"/>
    </source>
</evidence>
<dbReference type="Proteomes" id="UP000005801">
    <property type="component" value="Unassembled WGS sequence"/>
</dbReference>
<dbReference type="PANTHER" id="PTHR43312">
    <property type="entry name" value="D-THREO-ALDOSE 1-DEHYDROGENASE"/>
    <property type="match status" value="1"/>
</dbReference>
<evidence type="ECO:0000256" key="1">
    <source>
        <dbReference type="SAM" id="MobiDB-lite"/>
    </source>
</evidence>
<dbReference type="InterPro" id="IPR023210">
    <property type="entry name" value="NADP_OxRdtase_dom"/>
</dbReference>
<accession>A6G0J2</accession>
<dbReference type="InterPro" id="IPR053135">
    <property type="entry name" value="AKR2_Oxidoreductase"/>
</dbReference>
<feature type="region of interest" description="Disordered" evidence="1">
    <location>
        <begin position="697"/>
        <end position="716"/>
    </location>
</feature>
<dbReference type="Pfam" id="PF13646">
    <property type="entry name" value="HEAT_2"/>
    <property type="match status" value="1"/>
</dbReference>
<reference evidence="3 4" key="1">
    <citation type="submission" date="2007-06" db="EMBL/GenBank/DDBJ databases">
        <authorList>
            <person name="Shimkets L."/>
            <person name="Ferriera S."/>
            <person name="Johnson J."/>
            <person name="Kravitz S."/>
            <person name="Beeson K."/>
            <person name="Sutton G."/>
            <person name="Rogers Y.-H."/>
            <person name="Friedman R."/>
            <person name="Frazier M."/>
            <person name="Venter J.C."/>
        </authorList>
    </citation>
    <scope>NUCLEOTIDE SEQUENCE [LARGE SCALE GENOMIC DNA]</scope>
    <source>
        <strain evidence="3 4">SIR-1</strain>
    </source>
</reference>
<dbReference type="Gene3D" id="1.25.10.10">
    <property type="entry name" value="Leucine-rich Repeat Variant"/>
    <property type="match status" value="2"/>
</dbReference>
<dbReference type="RefSeq" id="WP_006970241.1">
    <property type="nucleotide sequence ID" value="NZ_ABCS01000009.1"/>
</dbReference>
<dbReference type="OrthoDB" id="262536at2"/>
<dbReference type="Gene3D" id="3.20.20.100">
    <property type="entry name" value="NADP-dependent oxidoreductase domain"/>
    <property type="match status" value="1"/>
</dbReference>
<keyword evidence="4" id="KW-1185">Reference proteome</keyword>
<proteinExistence type="predicted"/>
<dbReference type="InterPro" id="IPR011989">
    <property type="entry name" value="ARM-like"/>
</dbReference>
<name>A6G0J2_9BACT</name>
<protein>
    <recommendedName>
        <fullName evidence="2">NADP-dependent oxidoreductase domain-containing protein</fullName>
    </recommendedName>
</protein>
<dbReference type="InterPro" id="IPR016024">
    <property type="entry name" value="ARM-type_fold"/>
</dbReference>
<sequence length="1007" mass="108662">MSRRSPIERGCGDALIDLLDPDPVLRRYAVDAVPLDTTGLYALRERLLDDRHGPVRAAAAERLARAARASFDDAGERRPTRAEANRWIVEALGDPLLSVRVIACRVALRHAGRDAALEARLRQMVTQDPAWRVRRAAARALAGVSGPDAIPGLIAGLDDPFWRVRHGVVQALGFVVSRNPEDQRGALRSRILEAGRDLDEAPRAALRYLALEWAGEEAALGDPELGEQRSRLAQLLGTIPDPGAGLELSDPDPAVVTARLQACERAGAPELEPAALIPLLAESHVPLRDEAARRLAQLDDPRALLPALAWLEDPRVPNAPGEVRRLLGRLGHRARPLVLAVLELDDDRVVALGWACSWIAAHPAEDLHGRVLELSAHRHPQVRAAAIACLGQVVRRERATSETSKSLREAVRRALRDPSDLVRDAAALAVYGPGTATFPELEPPPLEPATFAQLGATVRARLVAAGLPEACLEVALEDPDARVRALAHASRDAGAHQPDPDPWVRAVQLDLASAQALFEAEVETEADPGVRRGAARLLVRHRETLALERVVALAPRLFADADPWIRARASELVDARAAESEALLSLLLRATRDGAAMVRLSATASLDRTPGLDAALDALLTRSSDEDLRIAAWSRRVSTALSATDSSVPEAVLARIRDAPSEGPRVAAHLDELAVALGAEPSASALESAAQARVELSHAPVEPRPRPHLGPGVTRRPLGRTGIELAPLVVSGAFAPTPSSLAHAVERGVDTLFWEPRYASATRFLRQPRRRDVQVIAGSFHADPASIVADLETALRRLSRDHIDLFLLYWVRSPARLSPAARDCLRALQAQGKIRSFGFSTHDRAIACAAVETGDWPVIMTRHSAAHTGAELELFPAAAAAGVGLLAFSCLCYGRMLRPSSVFPSGPAALDCYRYSLGQPGVSACISAPQRHRQLAQNLELLQAPPLGGLELEALRAHGREIYADNKRFDRLLRRGGAGPLREALLELFERNRVDTADDAAVEQRDD</sequence>
<dbReference type="SUPFAM" id="SSF51430">
    <property type="entry name" value="NAD(P)-linked oxidoreductase"/>
    <property type="match status" value="1"/>
</dbReference>
<gene>
    <name evidence="3" type="ORF">PPSIR1_37134</name>
</gene>
<dbReference type="InterPro" id="IPR036812">
    <property type="entry name" value="NAD(P)_OxRdtase_dom_sf"/>
</dbReference>